<feature type="region of interest" description="Disordered" evidence="10">
    <location>
        <begin position="747"/>
        <end position="768"/>
    </location>
</feature>
<dbReference type="InterPro" id="IPR012946">
    <property type="entry name" value="X8"/>
</dbReference>
<feature type="compositionally biased region" description="Low complexity" evidence="10">
    <location>
        <begin position="753"/>
        <end position="768"/>
    </location>
</feature>
<evidence type="ECO:0000313" key="12">
    <source>
        <dbReference type="EMBL" id="KAK4078085.1"/>
    </source>
</evidence>
<keyword evidence="5 9" id="KW-0472">Membrane</keyword>
<comment type="subcellular location">
    <subcellularLocation>
        <location evidence="1 9">Cell membrane</location>
        <topology evidence="1 9">Lipid-anchor</topology>
        <topology evidence="1 9">GPI-anchor</topology>
    </subcellularLocation>
</comment>
<sequence>MLLGGRDRLQGNDLVVERTHLLSLGPWAVVALMRRGFWLVQVRKIWRRLCHFGGLAAAGWSVARMRISNSSFDADAHEVGEGDWGRAGSEFWQGSGRSTLAGGAHCVSPVAAAKGSKYDALLVHSNRPEKQGDWRPNPPELDALANTSNTWCHQLISGSSGLAAPTRLKHGIDRADSPTPGRPRTTSSKRRRGRACAVRNWHQSPDFGNRHGGAVLLRQAEAPSFGVGSPVDGAQVAVVEQQTHRPPDQEDRVWYRIMGHPTASTDAASLARRARPVKSLVANSLAPGGAPCEGVAVAAVLPACRVAVRGSKFFFPNGTQFFFKGVAYQQDTGAAGTTSKNASIVDPLADETRCKQDVPLLAQLNTNIIRTYAIDPTADHSACMKLLNDAGIYVISDLGQPNLSINRDSPQWTVDLFTRYQQVVDALAKYPNVVGFFAGNEVSNSHNNTAASAYVKAAVRDTKQYIKNKKYRWMGVGYAANDDLAIRDDIASYFNCGPTDESIDYFGYNIYSWCGDSDFQKSGYDRLIDFFKDYSVPTFFAEYGCNLPNGGAGRVFDETTALYSANMSQVLSGGIVYEFFQDTNDYGLVKVGSDGSPSKQKDFSALQTKIRGAQPKGVSMSDYNPSNKAMSCPTVNSSWQASDTLPPTPDANVCSCMVKTCECVPADGLAATSYSDIFDFICGKDASLCSGIQGNATTGKYGVYSMCDSKDQLAYALNAYYNDQKKAKDACSFKGQAKTQTATKNSNCSALASSPGSNSTGSSGSKDNGAAGTRGGALTLGGLCSTVALVSAGMLLL</sequence>
<dbReference type="Gene3D" id="1.20.58.1040">
    <property type="match status" value="1"/>
</dbReference>
<keyword evidence="3 9" id="KW-0336">GPI-anchor</keyword>
<dbReference type="Gene3D" id="3.20.20.80">
    <property type="entry name" value="Glycosidases"/>
    <property type="match status" value="1"/>
</dbReference>
<accession>A0ABR0BHV9</accession>
<evidence type="ECO:0000313" key="13">
    <source>
        <dbReference type="Proteomes" id="UP001287286"/>
    </source>
</evidence>
<dbReference type="EMBL" id="JAWRVI010000086">
    <property type="protein sequence ID" value="KAK4078085.1"/>
    <property type="molecule type" value="Genomic_DNA"/>
</dbReference>
<evidence type="ECO:0000256" key="5">
    <source>
        <dbReference type="ARBA" id="ARBA00023136"/>
    </source>
</evidence>
<keyword evidence="4" id="KW-0732">Signal</keyword>
<dbReference type="Proteomes" id="UP001287286">
    <property type="component" value="Unassembled WGS sequence"/>
</dbReference>
<reference evidence="12 13" key="1">
    <citation type="journal article" date="2024" name="Microbiol. Resour. Announc.">
        <title>Genome annotations for the ascomycete fungi Trichoderma harzianum, Trichoderma aggressivum, and Purpureocillium lilacinum.</title>
        <authorList>
            <person name="Beijen E.P.W."/>
            <person name="Ohm R.A."/>
        </authorList>
    </citation>
    <scope>NUCLEOTIDE SEQUENCE [LARGE SCALE GENOMIC DNA]</scope>
    <source>
        <strain evidence="12 13">CBS 150709</strain>
    </source>
</reference>
<dbReference type="EC" id="2.4.1.-" evidence="9"/>
<keyword evidence="9" id="KW-0808">Transferase</keyword>
<dbReference type="PANTHER" id="PTHR31468:SF2">
    <property type="entry name" value="1,3-BETA-GLUCANOSYLTRANSFERASE GAS1"/>
    <property type="match status" value="1"/>
</dbReference>
<dbReference type="Pfam" id="PF03198">
    <property type="entry name" value="Glyco_hydro_72"/>
    <property type="match status" value="1"/>
</dbReference>
<evidence type="ECO:0000256" key="8">
    <source>
        <dbReference type="ARBA" id="ARBA00023288"/>
    </source>
</evidence>
<dbReference type="SMART" id="SM00768">
    <property type="entry name" value="X8"/>
    <property type="match status" value="1"/>
</dbReference>
<comment type="similarity">
    <text evidence="2 9">Belongs to the glycosyl hydrolase 72 family.</text>
</comment>
<proteinExistence type="inferred from homology"/>
<feature type="region of interest" description="Disordered" evidence="10">
    <location>
        <begin position="170"/>
        <end position="194"/>
    </location>
</feature>
<comment type="function">
    <text evidence="9">Splits internally a 1,3-beta-glucan molecule and transfers the newly generated reducing end (the donor) to the non-reducing end of another 1,3-beta-glucan molecule (the acceptor) forming a 1,3-beta linkage, resulting in the elongation of 1,3-beta-glucan chains in the cell wall.</text>
</comment>
<evidence type="ECO:0000256" key="2">
    <source>
        <dbReference type="ARBA" id="ARBA00007528"/>
    </source>
</evidence>
<evidence type="ECO:0000256" key="10">
    <source>
        <dbReference type="SAM" id="MobiDB-lite"/>
    </source>
</evidence>
<keyword evidence="7" id="KW-0325">Glycoprotein</keyword>
<feature type="domain" description="X8" evidence="11">
    <location>
        <begin position="661"/>
        <end position="750"/>
    </location>
</feature>
<name>A0ABR0BHV9_PURLI</name>
<evidence type="ECO:0000256" key="4">
    <source>
        <dbReference type="ARBA" id="ARBA00022729"/>
    </source>
</evidence>
<keyword evidence="8 9" id="KW-0449">Lipoprotein</keyword>
<dbReference type="PANTHER" id="PTHR31468">
    <property type="entry name" value="1,3-BETA-GLUCANOSYLTRANSFERASE GAS1"/>
    <property type="match status" value="1"/>
</dbReference>
<organism evidence="12 13">
    <name type="scientific">Purpureocillium lilacinum</name>
    <name type="common">Paecilomyces lilacinus</name>
    <dbReference type="NCBI Taxonomy" id="33203"/>
    <lineage>
        <taxon>Eukaryota</taxon>
        <taxon>Fungi</taxon>
        <taxon>Dikarya</taxon>
        <taxon>Ascomycota</taxon>
        <taxon>Pezizomycotina</taxon>
        <taxon>Sordariomycetes</taxon>
        <taxon>Hypocreomycetidae</taxon>
        <taxon>Hypocreales</taxon>
        <taxon>Ophiocordycipitaceae</taxon>
        <taxon>Purpureocillium</taxon>
    </lineage>
</organism>
<evidence type="ECO:0000256" key="3">
    <source>
        <dbReference type="ARBA" id="ARBA00022622"/>
    </source>
</evidence>
<dbReference type="SUPFAM" id="SSF51445">
    <property type="entry name" value="(Trans)glycosidases"/>
    <property type="match status" value="1"/>
</dbReference>
<comment type="caution">
    <text evidence="12">The sequence shown here is derived from an EMBL/GenBank/DDBJ whole genome shotgun (WGS) entry which is preliminary data.</text>
</comment>
<dbReference type="InterPro" id="IPR004886">
    <property type="entry name" value="Glucanosyltransferase"/>
</dbReference>
<gene>
    <name evidence="12" type="ORF">Purlil1_12054</name>
</gene>
<evidence type="ECO:0000256" key="6">
    <source>
        <dbReference type="ARBA" id="ARBA00023157"/>
    </source>
</evidence>
<evidence type="ECO:0000256" key="7">
    <source>
        <dbReference type="ARBA" id="ARBA00023180"/>
    </source>
</evidence>
<evidence type="ECO:0000256" key="1">
    <source>
        <dbReference type="ARBA" id="ARBA00004609"/>
    </source>
</evidence>
<keyword evidence="6" id="KW-1015">Disulfide bond</keyword>
<evidence type="ECO:0000256" key="9">
    <source>
        <dbReference type="RuleBase" id="RU361209"/>
    </source>
</evidence>
<dbReference type="Pfam" id="PF07983">
    <property type="entry name" value="X8"/>
    <property type="match status" value="1"/>
</dbReference>
<evidence type="ECO:0000259" key="11">
    <source>
        <dbReference type="SMART" id="SM00768"/>
    </source>
</evidence>
<dbReference type="InterPro" id="IPR017853">
    <property type="entry name" value="GH"/>
</dbReference>
<keyword evidence="13" id="KW-1185">Reference proteome</keyword>
<protein>
    <recommendedName>
        <fullName evidence="9">1,3-beta-glucanosyltransferase</fullName>
        <ecNumber evidence="9">2.4.1.-</ecNumber>
    </recommendedName>
</protein>